<protein>
    <submittedName>
        <fullName evidence="8">S1/P1 Nuclease</fullName>
    </submittedName>
</protein>
<dbReference type="Gene3D" id="1.10.575.10">
    <property type="entry name" value="P1 Nuclease"/>
    <property type="match status" value="1"/>
</dbReference>
<dbReference type="EMBL" id="FZNS01000005">
    <property type="protein sequence ID" value="SNR71788.1"/>
    <property type="molecule type" value="Genomic_DNA"/>
</dbReference>
<sequence length="409" mass="45758">MKKLFLTLFIVLLCPLLSPGWGFFAHRTIAQLAVYALPSSMRGFYYRHMGELVKLSTAPDERRDQDPSEASKHFIDMDHFGEDPFGAMPKAWEKATAKYTADTLHKYGTVPWTVVEIKEKLTEAFKKRDTVAIINLSADLGHYIGDAFVPLHTTENYDGQLTNQQGLHSLWESKLPERHIAKYKLDCDPAKYLKDPQAAIWQVVQESYGFLGDTFDQEEAITRRYTPETKYVFSHKYGKTRRAYSDAFADSYHEKVGGQVAFRLKLAPTMVASMWLTAWKDAGSPDLDGMLAKKPSKEEKEKMDVELKAWSKNELVDQQLLLALQKEKAVERPDLINAATDMAPIQEEAAPAASPIPGAPPVPAGTTKVKVKSKPAAAPAQKEKVKTDKPVKKKKPASDGWDTPSGSGW</sequence>
<keyword evidence="5" id="KW-1015">Disulfide bond</keyword>
<evidence type="ECO:0000256" key="2">
    <source>
        <dbReference type="ARBA" id="ARBA00022723"/>
    </source>
</evidence>
<evidence type="ECO:0000256" key="5">
    <source>
        <dbReference type="ARBA" id="ARBA00023157"/>
    </source>
</evidence>
<keyword evidence="1" id="KW-0540">Nuclease</keyword>
<proteinExistence type="predicted"/>
<keyword evidence="4" id="KW-0378">Hydrolase</keyword>
<evidence type="ECO:0000313" key="8">
    <source>
        <dbReference type="EMBL" id="SNR71788.1"/>
    </source>
</evidence>
<evidence type="ECO:0000313" key="9">
    <source>
        <dbReference type="Proteomes" id="UP000198310"/>
    </source>
</evidence>
<dbReference type="InterPro" id="IPR008947">
    <property type="entry name" value="PLipase_C/P1_nuclease_dom_sf"/>
</dbReference>
<accession>A0A238YLV6</accession>
<dbReference type="GO" id="GO:0016788">
    <property type="term" value="F:hydrolase activity, acting on ester bonds"/>
    <property type="evidence" value="ECO:0007669"/>
    <property type="project" value="InterPro"/>
</dbReference>
<keyword evidence="9" id="KW-1185">Reference proteome</keyword>
<dbReference type="GO" id="GO:0046872">
    <property type="term" value="F:metal ion binding"/>
    <property type="evidence" value="ECO:0007669"/>
    <property type="project" value="UniProtKB-KW"/>
</dbReference>
<name>A0A238YLV6_9BACT</name>
<feature type="region of interest" description="Disordered" evidence="7">
    <location>
        <begin position="347"/>
        <end position="409"/>
    </location>
</feature>
<dbReference type="Pfam" id="PF02265">
    <property type="entry name" value="S1-P1_nuclease"/>
    <property type="match status" value="1"/>
</dbReference>
<dbReference type="RefSeq" id="WP_055562489.1">
    <property type="nucleotide sequence ID" value="NZ_FZNS01000005.1"/>
</dbReference>
<dbReference type="GO" id="GO:0006308">
    <property type="term" value="P:DNA catabolic process"/>
    <property type="evidence" value="ECO:0007669"/>
    <property type="project" value="InterPro"/>
</dbReference>
<evidence type="ECO:0000256" key="3">
    <source>
        <dbReference type="ARBA" id="ARBA00022759"/>
    </source>
</evidence>
<keyword evidence="3" id="KW-0255">Endonuclease</keyword>
<dbReference type="Proteomes" id="UP000198310">
    <property type="component" value="Unassembled WGS sequence"/>
</dbReference>
<dbReference type="InterPro" id="IPR003154">
    <property type="entry name" value="S1/P1nuclease"/>
</dbReference>
<evidence type="ECO:0000256" key="7">
    <source>
        <dbReference type="SAM" id="MobiDB-lite"/>
    </source>
</evidence>
<dbReference type="GO" id="GO:0004519">
    <property type="term" value="F:endonuclease activity"/>
    <property type="evidence" value="ECO:0007669"/>
    <property type="project" value="UniProtKB-KW"/>
</dbReference>
<gene>
    <name evidence="8" type="ORF">SAMN06269173_105338</name>
</gene>
<dbReference type="CDD" id="cd10981">
    <property type="entry name" value="ZnPC_S1P1"/>
    <property type="match status" value="1"/>
</dbReference>
<evidence type="ECO:0000256" key="4">
    <source>
        <dbReference type="ARBA" id="ARBA00022801"/>
    </source>
</evidence>
<feature type="compositionally biased region" description="Basic and acidic residues" evidence="7">
    <location>
        <begin position="381"/>
        <end position="390"/>
    </location>
</feature>
<dbReference type="GO" id="GO:0003676">
    <property type="term" value="F:nucleic acid binding"/>
    <property type="evidence" value="ECO:0007669"/>
    <property type="project" value="InterPro"/>
</dbReference>
<dbReference type="AlphaFoldDB" id="A0A238YLV6"/>
<organism evidence="8 9">
    <name type="scientific">Hymenobacter mucosus</name>
    <dbReference type="NCBI Taxonomy" id="1411120"/>
    <lineage>
        <taxon>Bacteria</taxon>
        <taxon>Pseudomonadati</taxon>
        <taxon>Bacteroidota</taxon>
        <taxon>Cytophagia</taxon>
        <taxon>Cytophagales</taxon>
        <taxon>Hymenobacteraceae</taxon>
        <taxon>Hymenobacter</taxon>
    </lineage>
</organism>
<evidence type="ECO:0000256" key="6">
    <source>
        <dbReference type="ARBA" id="ARBA00023180"/>
    </source>
</evidence>
<feature type="compositionally biased region" description="Low complexity" evidence="7">
    <location>
        <begin position="347"/>
        <end position="356"/>
    </location>
</feature>
<keyword evidence="2" id="KW-0479">Metal-binding</keyword>
<reference evidence="9" key="1">
    <citation type="submission" date="2017-06" db="EMBL/GenBank/DDBJ databases">
        <authorList>
            <person name="Varghese N."/>
            <person name="Submissions S."/>
        </authorList>
    </citation>
    <scope>NUCLEOTIDE SEQUENCE [LARGE SCALE GENOMIC DNA]</scope>
    <source>
        <strain evidence="9">DSM 28041</strain>
    </source>
</reference>
<evidence type="ECO:0000256" key="1">
    <source>
        <dbReference type="ARBA" id="ARBA00022722"/>
    </source>
</evidence>
<dbReference type="SUPFAM" id="SSF48537">
    <property type="entry name" value="Phospholipase C/P1 nuclease"/>
    <property type="match status" value="1"/>
</dbReference>
<keyword evidence="6" id="KW-0325">Glycoprotein</keyword>